<evidence type="ECO:0000313" key="1">
    <source>
        <dbReference type="EMBL" id="MCQ8105314.1"/>
    </source>
</evidence>
<dbReference type="SUPFAM" id="SSF52151">
    <property type="entry name" value="FabD/lysophospholipase-like"/>
    <property type="match status" value="1"/>
</dbReference>
<comment type="caution">
    <text evidence="1">The sequence shown here is derived from an EMBL/GenBank/DDBJ whole genome shotgun (WGS) entry which is preliminary data.</text>
</comment>
<dbReference type="EMBL" id="JANIBJ010000027">
    <property type="protein sequence ID" value="MCQ8105314.1"/>
    <property type="molecule type" value="Genomic_DNA"/>
</dbReference>
<accession>A0ABT1TIM5</accession>
<evidence type="ECO:0008006" key="3">
    <source>
        <dbReference type="Google" id="ProtNLM"/>
    </source>
</evidence>
<sequence length="432" mass="47772">SPPPEADRIFQAVQQRLSHQKGAKTLVVVCASGGGIQAAGWTTQVLTGLQAALGTDFTKAIGLISGVSGGSVGSLHFLDRFDGSGAPPNDPLILDDIFQAATADSLGATGWGLVYPDLWRLLGLPFLTTEPRDRGAAIDLDWKTHMKHPNATLRGWAQAIENGKMPIPVFNATIVEDGRRYLLSPMTFGLAPEQGVEFNGLYRDCDVDASTAALLSATFPYVTPVTRNSRAPQNEPIFHVADGGYFDNFGIVTAVDFLEKLLEQDQSRTIEKVLLVEIRAFPDEPPLKTAPDHRVGWKMALFGPIFTIVGARNATQSQRNADDVQDLIEQYRGMVEITDYKIAFPKIKFFQMPVPETAKAMYEKFAAKKPDDNTAFESYWHEKAETQYQPPLSWTLTKKQRQDIRRAWRELLNTENSDAAKLIARWKASHPG</sequence>
<proteinExistence type="predicted"/>
<organism evidence="1 2">
    <name type="scientific">Methylomonas subterranea</name>
    <dbReference type="NCBI Taxonomy" id="2952225"/>
    <lineage>
        <taxon>Bacteria</taxon>
        <taxon>Pseudomonadati</taxon>
        <taxon>Pseudomonadota</taxon>
        <taxon>Gammaproteobacteria</taxon>
        <taxon>Methylococcales</taxon>
        <taxon>Methylococcaceae</taxon>
        <taxon>Methylomonas</taxon>
    </lineage>
</organism>
<dbReference type="Gene3D" id="3.40.1090.10">
    <property type="entry name" value="Cytosolic phospholipase A2 catalytic domain"/>
    <property type="match status" value="1"/>
</dbReference>
<feature type="non-terminal residue" evidence="1">
    <location>
        <position position="1"/>
    </location>
</feature>
<protein>
    <recommendedName>
        <fullName evidence="3">PNPLA domain-containing protein</fullName>
    </recommendedName>
</protein>
<reference evidence="1 2" key="1">
    <citation type="submission" date="2022-07" db="EMBL/GenBank/DDBJ databases">
        <title>Methylomonas rivi sp. nov., Methylomonas rosea sp. nov., Methylomonas aureus sp. nov. and Methylomonas subterranea sp. nov., four novel methanotrophs isolated from a freshwater creek and the deep terrestrial subsurface.</title>
        <authorList>
            <person name="Abin C."/>
            <person name="Sankaranarayanan K."/>
            <person name="Garner C."/>
            <person name="Sindelar R."/>
            <person name="Kotary K."/>
            <person name="Garner R."/>
            <person name="Barclay S."/>
            <person name="Lawson P."/>
            <person name="Krumholz L."/>
        </authorList>
    </citation>
    <scope>NUCLEOTIDE SEQUENCE [LARGE SCALE GENOMIC DNA]</scope>
    <source>
        <strain evidence="1 2">SURF-2</strain>
    </source>
</reference>
<dbReference type="Proteomes" id="UP001524499">
    <property type="component" value="Unassembled WGS sequence"/>
</dbReference>
<dbReference type="InterPro" id="IPR016035">
    <property type="entry name" value="Acyl_Trfase/lysoPLipase"/>
</dbReference>
<dbReference type="RefSeq" id="WP_256603254.1">
    <property type="nucleotide sequence ID" value="NZ_JANIBJ010000027.1"/>
</dbReference>
<name>A0ABT1TIM5_9GAMM</name>
<gene>
    <name evidence="1" type="ORF">NP590_14460</name>
</gene>
<evidence type="ECO:0000313" key="2">
    <source>
        <dbReference type="Proteomes" id="UP001524499"/>
    </source>
</evidence>
<keyword evidence="2" id="KW-1185">Reference proteome</keyword>